<dbReference type="Pfam" id="PF03861">
    <property type="entry name" value="ANTAR"/>
    <property type="match status" value="1"/>
</dbReference>
<dbReference type="GO" id="GO:0003723">
    <property type="term" value="F:RNA binding"/>
    <property type="evidence" value="ECO:0007669"/>
    <property type="project" value="InterPro"/>
</dbReference>
<evidence type="ECO:0000259" key="3">
    <source>
        <dbReference type="SMART" id="SM01012"/>
    </source>
</evidence>
<keyword evidence="2" id="KW-0804">Transcription</keyword>
<dbReference type="InterPro" id="IPR005561">
    <property type="entry name" value="ANTAR"/>
</dbReference>
<keyword evidence="1" id="KW-0805">Transcription regulation</keyword>
<evidence type="ECO:0000256" key="1">
    <source>
        <dbReference type="ARBA" id="ARBA00023015"/>
    </source>
</evidence>
<evidence type="ECO:0000313" key="4">
    <source>
        <dbReference type="EMBL" id="RZT87261.1"/>
    </source>
</evidence>
<dbReference type="InterPro" id="IPR003018">
    <property type="entry name" value="GAF"/>
</dbReference>
<organism evidence="4 5">
    <name type="scientific">Pseudonocardia sediminis</name>
    <dbReference type="NCBI Taxonomy" id="1397368"/>
    <lineage>
        <taxon>Bacteria</taxon>
        <taxon>Bacillati</taxon>
        <taxon>Actinomycetota</taxon>
        <taxon>Actinomycetes</taxon>
        <taxon>Pseudonocardiales</taxon>
        <taxon>Pseudonocardiaceae</taxon>
        <taxon>Pseudonocardia</taxon>
    </lineage>
</organism>
<dbReference type="OrthoDB" id="7466251at2"/>
<dbReference type="EMBL" id="SHKL01000001">
    <property type="protein sequence ID" value="RZT87261.1"/>
    <property type="molecule type" value="Genomic_DNA"/>
</dbReference>
<dbReference type="SMART" id="SM01012">
    <property type="entry name" value="ANTAR"/>
    <property type="match status" value="1"/>
</dbReference>
<dbReference type="Pfam" id="PF13185">
    <property type="entry name" value="GAF_2"/>
    <property type="match status" value="1"/>
</dbReference>
<dbReference type="PIRSF" id="PIRSF036625">
    <property type="entry name" value="GAF_ANTAR"/>
    <property type="match status" value="1"/>
</dbReference>
<feature type="domain" description="ANTAR" evidence="3">
    <location>
        <begin position="143"/>
        <end position="228"/>
    </location>
</feature>
<dbReference type="SUPFAM" id="SSF55781">
    <property type="entry name" value="GAF domain-like"/>
    <property type="match status" value="1"/>
</dbReference>
<sequence>MNDRGDVVRALLAIARDGFADHELALRICRACVDGLDVDGAAISLLTAHPTRRTLASTDPTADLLEELQFTLNEGACVEAATTGAPVIVADVRESIEVQRWPVFAAEVAARSDVRALFALPLQWGAVNLGVLDLYRLAPGVLPPEQMREALSSADTAALMMLGHLTDPGDGDGRGWLDPAVGNRSEIHQATGMVLVQLGVDAPEALARMRGHAFVHGRLLIEVARDVISRRLVFTEGTR</sequence>
<dbReference type="InterPro" id="IPR012074">
    <property type="entry name" value="GAF_ANTAR"/>
</dbReference>
<evidence type="ECO:0000313" key="5">
    <source>
        <dbReference type="Proteomes" id="UP000291591"/>
    </source>
</evidence>
<accession>A0A4Q7V1Q9</accession>
<name>A0A4Q7V1Q9_PSEST</name>
<dbReference type="InterPro" id="IPR029016">
    <property type="entry name" value="GAF-like_dom_sf"/>
</dbReference>
<dbReference type="Gene3D" id="3.30.450.40">
    <property type="match status" value="1"/>
</dbReference>
<dbReference type="AlphaFoldDB" id="A0A4Q7V1Q9"/>
<protein>
    <submittedName>
        <fullName evidence="4">GAF domain-containing protein</fullName>
    </submittedName>
</protein>
<reference evidence="4 5" key="1">
    <citation type="submission" date="2019-02" db="EMBL/GenBank/DDBJ databases">
        <title>Sequencing the genomes of 1000 actinobacteria strains.</title>
        <authorList>
            <person name="Klenk H.-P."/>
        </authorList>
    </citation>
    <scope>NUCLEOTIDE SEQUENCE [LARGE SCALE GENOMIC DNA]</scope>
    <source>
        <strain evidence="4 5">DSM 45779</strain>
    </source>
</reference>
<proteinExistence type="predicted"/>
<gene>
    <name evidence="4" type="ORF">EV383_4171</name>
</gene>
<dbReference type="Gene3D" id="1.10.10.10">
    <property type="entry name" value="Winged helix-like DNA-binding domain superfamily/Winged helix DNA-binding domain"/>
    <property type="match status" value="1"/>
</dbReference>
<keyword evidence="5" id="KW-1185">Reference proteome</keyword>
<dbReference type="InterPro" id="IPR036388">
    <property type="entry name" value="WH-like_DNA-bd_sf"/>
</dbReference>
<comment type="caution">
    <text evidence="4">The sequence shown here is derived from an EMBL/GenBank/DDBJ whole genome shotgun (WGS) entry which is preliminary data.</text>
</comment>
<dbReference type="RefSeq" id="WP_130291438.1">
    <property type="nucleotide sequence ID" value="NZ_SHKL01000001.1"/>
</dbReference>
<dbReference type="Proteomes" id="UP000291591">
    <property type="component" value="Unassembled WGS sequence"/>
</dbReference>
<evidence type="ECO:0000256" key="2">
    <source>
        <dbReference type="ARBA" id="ARBA00023163"/>
    </source>
</evidence>